<keyword evidence="2" id="KW-1185">Reference proteome</keyword>
<protein>
    <submittedName>
        <fullName evidence="1">Uncharacterized protein</fullName>
    </submittedName>
</protein>
<accession>A0A1V6Q9D3</accession>
<sequence>MACVSPANSAAIGPFIDGKLLKEGWTYKDNVANTRCKEIIQGDTNIEAIILDGLLKRLHQERFNELVDNALASQIAKELLLMGNTIFIYSQVGISEALHDSVLWRDRVYMYHWEQPSSFPELTCGLSYRGLCAMLLRLNKFQNCPPSTQQVSLEAAGIRSAFAHGQQPWEPYLDAKRLM</sequence>
<dbReference type="AlphaFoldDB" id="A0A1V6Q9D3"/>
<organism evidence="1 2">
    <name type="scientific">Penicillium antarcticum</name>
    <dbReference type="NCBI Taxonomy" id="416450"/>
    <lineage>
        <taxon>Eukaryota</taxon>
        <taxon>Fungi</taxon>
        <taxon>Dikarya</taxon>
        <taxon>Ascomycota</taxon>
        <taxon>Pezizomycotina</taxon>
        <taxon>Eurotiomycetes</taxon>
        <taxon>Eurotiomycetidae</taxon>
        <taxon>Eurotiales</taxon>
        <taxon>Aspergillaceae</taxon>
        <taxon>Penicillium</taxon>
    </lineage>
</organism>
<evidence type="ECO:0000313" key="1">
    <source>
        <dbReference type="EMBL" id="OQD85406.1"/>
    </source>
</evidence>
<dbReference type="Proteomes" id="UP000191672">
    <property type="component" value="Unassembled WGS sequence"/>
</dbReference>
<evidence type="ECO:0000313" key="2">
    <source>
        <dbReference type="Proteomes" id="UP000191672"/>
    </source>
</evidence>
<proteinExistence type="predicted"/>
<dbReference type="STRING" id="416450.A0A1V6Q9D3"/>
<dbReference type="EMBL" id="MDYN01000010">
    <property type="protein sequence ID" value="OQD85406.1"/>
    <property type="molecule type" value="Genomic_DNA"/>
</dbReference>
<gene>
    <name evidence="1" type="ORF">PENANT_c010G02631</name>
</gene>
<reference evidence="2" key="1">
    <citation type="journal article" date="2017" name="Nat. Microbiol.">
        <title>Global analysis of biosynthetic gene clusters reveals vast potential of secondary metabolite production in Penicillium species.</title>
        <authorList>
            <person name="Nielsen J.C."/>
            <person name="Grijseels S."/>
            <person name="Prigent S."/>
            <person name="Ji B."/>
            <person name="Dainat J."/>
            <person name="Nielsen K.F."/>
            <person name="Frisvad J.C."/>
            <person name="Workman M."/>
            <person name="Nielsen J."/>
        </authorList>
    </citation>
    <scope>NUCLEOTIDE SEQUENCE [LARGE SCALE GENOMIC DNA]</scope>
    <source>
        <strain evidence="2">IBT 31811</strain>
    </source>
</reference>
<name>A0A1V6Q9D3_9EURO</name>
<comment type="caution">
    <text evidence="1">The sequence shown here is derived from an EMBL/GenBank/DDBJ whole genome shotgun (WGS) entry which is preliminary data.</text>
</comment>